<protein>
    <recommendedName>
        <fullName evidence="3">MD-2-related lipid-recognition domain-containing protein</fullName>
    </recommendedName>
</protein>
<dbReference type="AlphaFoldDB" id="A0A482XHJ2"/>
<dbReference type="InterPro" id="IPR010512">
    <property type="entry name" value="DUF1091"/>
</dbReference>
<sequence>MKLRIGDFVIKCDFNVLQFYLTDSESMLSPCHLMNFSEAGKVGTMIIPIKYYIFLCLLALQAAALWEEIAGPYNIALRHLSQCDKSGSANVLEPMKARKYNRTHFAYTGLINVAVGFDDNSNIRILASNKGTNGRYNNVIDFEMKSCDIIRKFGRIPAMSVYKHCNRTFKCPDKSFTCKLDNWIMDYSLQNIPALPYGEYKLDLLLIKIKPFGKRELISCVRFHGIITPKIQNPSSINNTKT</sequence>
<accession>A0A482XHJ2</accession>
<comment type="caution">
    <text evidence="1">The sequence shown here is derived from an EMBL/GenBank/DDBJ whole genome shotgun (WGS) entry which is preliminary data.</text>
</comment>
<evidence type="ECO:0000313" key="2">
    <source>
        <dbReference type="Proteomes" id="UP000291343"/>
    </source>
</evidence>
<name>A0A482XHJ2_LAOST</name>
<organism evidence="1 2">
    <name type="scientific">Laodelphax striatellus</name>
    <name type="common">Small brown planthopper</name>
    <name type="synonym">Delphax striatella</name>
    <dbReference type="NCBI Taxonomy" id="195883"/>
    <lineage>
        <taxon>Eukaryota</taxon>
        <taxon>Metazoa</taxon>
        <taxon>Ecdysozoa</taxon>
        <taxon>Arthropoda</taxon>
        <taxon>Hexapoda</taxon>
        <taxon>Insecta</taxon>
        <taxon>Pterygota</taxon>
        <taxon>Neoptera</taxon>
        <taxon>Paraneoptera</taxon>
        <taxon>Hemiptera</taxon>
        <taxon>Auchenorrhyncha</taxon>
        <taxon>Fulgoroidea</taxon>
        <taxon>Delphacidae</taxon>
        <taxon>Criomorphinae</taxon>
        <taxon>Laodelphax</taxon>
    </lineage>
</organism>
<dbReference type="InParanoid" id="A0A482XHJ2"/>
<evidence type="ECO:0000313" key="1">
    <source>
        <dbReference type="EMBL" id="RZF44979.1"/>
    </source>
</evidence>
<proteinExistence type="predicted"/>
<dbReference type="EMBL" id="QKKF02010000">
    <property type="protein sequence ID" value="RZF44979.1"/>
    <property type="molecule type" value="Genomic_DNA"/>
</dbReference>
<evidence type="ECO:0008006" key="3">
    <source>
        <dbReference type="Google" id="ProtNLM"/>
    </source>
</evidence>
<gene>
    <name evidence="1" type="ORF">LSTR_LSTR001940</name>
</gene>
<reference evidence="1 2" key="1">
    <citation type="journal article" date="2017" name="Gigascience">
        <title>Genome sequence of the small brown planthopper, Laodelphax striatellus.</title>
        <authorList>
            <person name="Zhu J."/>
            <person name="Jiang F."/>
            <person name="Wang X."/>
            <person name="Yang P."/>
            <person name="Bao Y."/>
            <person name="Zhao W."/>
            <person name="Wang W."/>
            <person name="Lu H."/>
            <person name="Wang Q."/>
            <person name="Cui N."/>
            <person name="Li J."/>
            <person name="Chen X."/>
            <person name="Luo L."/>
            <person name="Yu J."/>
            <person name="Kang L."/>
            <person name="Cui F."/>
        </authorList>
    </citation>
    <scope>NUCLEOTIDE SEQUENCE [LARGE SCALE GENOMIC DNA]</scope>
    <source>
        <strain evidence="1">Lst14</strain>
    </source>
</reference>
<dbReference type="OrthoDB" id="8179976at2759"/>
<dbReference type="Pfam" id="PF06477">
    <property type="entry name" value="DUF1091"/>
    <property type="match status" value="1"/>
</dbReference>
<keyword evidence="2" id="KW-1185">Reference proteome</keyword>
<dbReference type="Proteomes" id="UP000291343">
    <property type="component" value="Unassembled WGS sequence"/>
</dbReference>